<feature type="compositionally biased region" description="Polar residues" evidence="1">
    <location>
        <begin position="494"/>
        <end position="513"/>
    </location>
</feature>
<sequence>MPDTPVKPHLPSGLYTLLSAKGLTDALFQVEADRSSYSTTDINRTISQDEERFLQDTILYSGMRIAEILGSAPHLDKVEALKIWFFKNLRVEIVRINPFTVYTLSELALLKDRVFAYLAVVLMHKISMPIPPPITFVLRKMSFSDPLTSFTSLDLGSAGNRFRNWRPYIPHNNSWWSYPCNVSDLSAPSAPSAQGRRTFSLNNCIPGHQSHLENMQAFYDRREEVEKYIRSWHAVTYMAFGDEPDEQHMCVDPKVLTLPPFPSPASHDSLAHGSQSKLHGGEIPSNSSLDRPKSSFSTGVPAFNGQPSQSSATNLRASNGLTQPRPPTMPMPSLNSAFTTELRSQAMASRTAVPNSANIPTASQSLSGWTLKVAEGPQASASGGNCGPVTDTANTYKNVQTVHHAPYLPYLNHAEAYPTLGAGQSSGHTFTGYESSCRSSVATVAKVGDRGIVFGDPRDPRRGFSLAPPPIGSGALTLQTGRTEPMARVPPQDPNQRQSSFSSAGCVGSNSHATAPQALSSQILTASETLFAPDSQDAQNDRNDRNDSCYQSLYHDHAASGKTPSPNSFMDRALQPPQVDERPVTDGVRLSDAQGVHQKSGSVSGERGAGDTVTFTMPTYTRTLTSDAGAAGDAEQTQEHLQRNKPHNPSDKASEEALRISLTKPRDQSAVKDNKRKLSQEDRDMHDMISQKRIALAPVKSSSYLREWPTFSTNK</sequence>
<comment type="caution">
    <text evidence="2">The sequence shown here is derived from an EMBL/GenBank/DDBJ whole genome shotgun (WGS) entry which is preliminary data.</text>
</comment>
<dbReference type="Proteomes" id="UP000284842">
    <property type="component" value="Unassembled WGS sequence"/>
</dbReference>
<evidence type="ECO:0000256" key="1">
    <source>
        <dbReference type="SAM" id="MobiDB-lite"/>
    </source>
</evidence>
<keyword evidence="3" id="KW-1185">Reference proteome</keyword>
<feature type="region of interest" description="Disordered" evidence="1">
    <location>
        <begin position="261"/>
        <end position="330"/>
    </location>
</feature>
<feature type="compositionally biased region" description="Polar residues" evidence="1">
    <location>
        <begin position="284"/>
        <end position="298"/>
    </location>
</feature>
<feature type="region of interest" description="Disordered" evidence="1">
    <location>
        <begin position="590"/>
        <end position="615"/>
    </location>
</feature>
<reference evidence="2 3" key="1">
    <citation type="journal article" date="2018" name="Evol. Lett.">
        <title>Horizontal gene cluster transfer increased hallucinogenic mushroom diversity.</title>
        <authorList>
            <person name="Reynolds H.T."/>
            <person name="Vijayakumar V."/>
            <person name="Gluck-Thaler E."/>
            <person name="Korotkin H.B."/>
            <person name="Matheny P.B."/>
            <person name="Slot J.C."/>
        </authorList>
    </citation>
    <scope>NUCLEOTIDE SEQUENCE [LARGE SCALE GENOMIC DNA]</scope>
    <source>
        <strain evidence="2 3">2629</strain>
    </source>
</reference>
<proteinExistence type="predicted"/>
<evidence type="ECO:0000313" key="3">
    <source>
        <dbReference type="Proteomes" id="UP000284842"/>
    </source>
</evidence>
<dbReference type="EMBL" id="NHTK01000678">
    <property type="protein sequence ID" value="PPR06308.1"/>
    <property type="molecule type" value="Genomic_DNA"/>
</dbReference>
<gene>
    <name evidence="2" type="ORF">CVT24_001092</name>
</gene>
<dbReference type="AlphaFoldDB" id="A0A409YTM4"/>
<accession>A0A409YTM4</accession>
<feature type="compositionally biased region" description="Polar residues" evidence="1">
    <location>
        <begin position="305"/>
        <end position="322"/>
    </location>
</feature>
<protein>
    <submittedName>
        <fullName evidence="2">Uncharacterized protein</fullName>
    </submittedName>
</protein>
<feature type="region of interest" description="Disordered" evidence="1">
    <location>
        <begin position="628"/>
        <end position="687"/>
    </location>
</feature>
<name>A0A409YTM4_9AGAR</name>
<feature type="region of interest" description="Disordered" evidence="1">
    <location>
        <begin position="454"/>
        <end position="513"/>
    </location>
</feature>
<evidence type="ECO:0000313" key="2">
    <source>
        <dbReference type="EMBL" id="PPR06308.1"/>
    </source>
</evidence>
<organism evidence="2 3">
    <name type="scientific">Panaeolus cyanescens</name>
    <dbReference type="NCBI Taxonomy" id="181874"/>
    <lineage>
        <taxon>Eukaryota</taxon>
        <taxon>Fungi</taxon>
        <taxon>Dikarya</taxon>
        <taxon>Basidiomycota</taxon>
        <taxon>Agaricomycotina</taxon>
        <taxon>Agaricomycetes</taxon>
        <taxon>Agaricomycetidae</taxon>
        <taxon>Agaricales</taxon>
        <taxon>Agaricineae</taxon>
        <taxon>Galeropsidaceae</taxon>
        <taxon>Panaeolus</taxon>
    </lineage>
</organism>
<dbReference type="InParanoid" id="A0A409YTM4"/>
<feature type="compositionally biased region" description="Basic and acidic residues" evidence="1">
    <location>
        <begin position="637"/>
        <end position="687"/>
    </location>
</feature>